<organism evidence="1">
    <name type="scientific">Amphora coffeiformis</name>
    <dbReference type="NCBI Taxonomy" id="265554"/>
    <lineage>
        <taxon>Eukaryota</taxon>
        <taxon>Sar</taxon>
        <taxon>Stramenopiles</taxon>
        <taxon>Ochrophyta</taxon>
        <taxon>Bacillariophyta</taxon>
        <taxon>Bacillariophyceae</taxon>
        <taxon>Bacillariophycidae</taxon>
        <taxon>Thalassiophysales</taxon>
        <taxon>Catenulaceae</taxon>
        <taxon>Amphora</taxon>
    </lineage>
</organism>
<gene>
    <name evidence="1" type="ORF">ACOF00016_LOCUS5236</name>
</gene>
<dbReference type="Gene3D" id="2.60.120.620">
    <property type="entry name" value="q2cbj1_9rhob like domain"/>
    <property type="match status" value="1"/>
</dbReference>
<protein>
    <recommendedName>
        <fullName evidence="2">Phytanoyl-CoA dioxygenase</fullName>
    </recommendedName>
</protein>
<evidence type="ECO:0000313" key="1">
    <source>
        <dbReference type="EMBL" id="CAE0407410.1"/>
    </source>
</evidence>
<dbReference type="SUPFAM" id="SSF51197">
    <property type="entry name" value="Clavaminate synthase-like"/>
    <property type="match status" value="1"/>
</dbReference>
<dbReference type="Pfam" id="PF05721">
    <property type="entry name" value="PhyH"/>
    <property type="match status" value="1"/>
</dbReference>
<dbReference type="PANTHER" id="PTHR31630:SF6">
    <property type="entry name" value="PHYTANOYL-COA DIOXYGENASE-RELATED"/>
    <property type="match status" value="1"/>
</dbReference>
<sequence length="403" mass="46200">MLPCVHKLEETKEKSKKKKKKTIIAMSNDERMSLFPIRNKCVPYGNDQEILDAFEADGYCVVTNIFTQEEINEMMEESWTSERLLGKFDRNKPQTWGDPAWPQQDGGRNFLQSQNVFQDAVSWDIQGSEKLLHVQKLLYGRSDIMMSSVGRFGVMRPTANNPKWRTESSWLHWDQNPWTQPAFSKVQCAVCLTDNTPTSGGFACVPGFHREFQSWGEAHTLGSLLVNGKVIDESFGDGQPFPVPEDDTCQSRLVRVVAPAGSAVLWDSRLPHQNYPNTDENDFRVVHYTMMRIIDDTLAYERRRLLIQKRILMDLWEEPGLRFPHNLSRTACIVNCLEESPQTLEQALQEFGVEDPDSLREASKLVLQAGECEEQGDMSGAIKKHRQSIRVFPDIESWHEAIF</sequence>
<proteinExistence type="predicted"/>
<evidence type="ECO:0008006" key="2">
    <source>
        <dbReference type="Google" id="ProtNLM"/>
    </source>
</evidence>
<dbReference type="InterPro" id="IPR008775">
    <property type="entry name" value="Phytyl_CoA_dOase-like"/>
</dbReference>
<name>A0A7S3L1Z3_9STRA</name>
<dbReference type="PANTHER" id="PTHR31630">
    <property type="entry name" value="PHYTANOYL-COA DIOXYGENASE-RELATED-RELATED"/>
    <property type="match status" value="1"/>
</dbReference>
<accession>A0A7S3L1Z3</accession>
<reference evidence="1" key="1">
    <citation type="submission" date="2021-01" db="EMBL/GenBank/DDBJ databases">
        <authorList>
            <person name="Corre E."/>
            <person name="Pelletier E."/>
            <person name="Niang G."/>
            <person name="Scheremetjew M."/>
            <person name="Finn R."/>
            <person name="Kale V."/>
            <person name="Holt S."/>
            <person name="Cochrane G."/>
            <person name="Meng A."/>
            <person name="Brown T."/>
            <person name="Cohen L."/>
        </authorList>
    </citation>
    <scope>NUCLEOTIDE SEQUENCE</scope>
    <source>
        <strain evidence="1">CCMP127</strain>
    </source>
</reference>
<dbReference type="AlphaFoldDB" id="A0A7S3L1Z3"/>
<dbReference type="EMBL" id="HBIM01006150">
    <property type="protein sequence ID" value="CAE0407410.1"/>
    <property type="molecule type" value="Transcribed_RNA"/>
</dbReference>